<evidence type="ECO:0000313" key="2">
    <source>
        <dbReference type="Proteomes" id="UP000516412"/>
    </source>
</evidence>
<evidence type="ECO:0008006" key="3">
    <source>
        <dbReference type="Google" id="ProtNLM"/>
    </source>
</evidence>
<proteinExistence type="predicted"/>
<dbReference type="AlphaFoldDB" id="A0A7H1ME50"/>
<dbReference type="Proteomes" id="UP000516412">
    <property type="component" value="Chromosome"/>
</dbReference>
<accession>A0A7H1ME50</accession>
<keyword evidence="2" id="KW-1185">Reference proteome</keyword>
<dbReference type="RefSeq" id="WP_186999973.1">
    <property type="nucleotide sequence ID" value="NZ_CP156928.1"/>
</dbReference>
<dbReference type="EMBL" id="CP060414">
    <property type="protein sequence ID" value="QNT59915.1"/>
    <property type="molecule type" value="Genomic_DNA"/>
</dbReference>
<sequence length="125" mass="13691">MAKANQQVILGIDHEIFDEETDVAETFHVVRYVSLDLVNHNHTVAVDSYARQRTYERGGRAVGSQQFSLSGQLPRGVDLLDWVYQAIVAPVREGETDAYGQPATGNVFTGAKLVYAALPEQAAAE</sequence>
<name>A0A7H1ME50_9NEIS</name>
<evidence type="ECO:0000313" key="1">
    <source>
        <dbReference type="EMBL" id="QNT59915.1"/>
    </source>
</evidence>
<reference evidence="1" key="1">
    <citation type="submission" date="2024-06" db="EMBL/GenBank/DDBJ databases">
        <title>Complete Genome Sequence of mouse commensal type strain Neisseria musculi.</title>
        <authorList>
            <person name="Thapa E."/>
            <person name="Aluvathingal J."/>
            <person name="Nadendla S."/>
            <person name="Mehta A."/>
            <person name="Tettelin H."/>
            <person name="Weyand N.J."/>
        </authorList>
    </citation>
    <scope>NUCLEOTIDE SEQUENCE</scope>
    <source>
        <strain evidence="1">NW831</strain>
    </source>
</reference>
<protein>
    <recommendedName>
        <fullName evidence="3">Phage associated protein</fullName>
    </recommendedName>
</protein>
<gene>
    <name evidence="1" type="ORF">H7A79_1613</name>
</gene>
<dbReference type="KEGG" id="nmus:H7A79_1613"/>
<organism evidence="1 2">
    <name type="scientific">Neisseria musculi</name>
    <dbReference type="NCBI Taxonomy" id="1815583"/>
    <lineage>
        <taxon>Bacteria</taxon>
        <taxon>Pseudomonadati</taxon>
        <taxon>Pseudomonadota</taxon>
        <taxon>Betaproteobacteria</taxon>
        <taxon>Neisseriales</taxon>
        <taxon>Neisseriaceae</taxon>
        <taxon>Neisseria</taxon>
    </lineage>
</organism>